<proteinExistence type="predicted"/>
<accession>A0A1Y1IBJ0</accession>
<feature type="compositionally biased region" description="Pro residues" evidence="1">
    <location>
        <begin position="213"/>
        <end position="249"/>
    </location>
</feature>
<dbReference type="AlphaFoldDB" id="A0A1Y1IBJ0"/>
<feature type="compositionally biased region" description="Acidic residues" evidence="1">
    <location>
        <begin position="305"/>
        <end position="322"/>
    </location>
</feature>
<evidence type="ECO:0000256" key="1">
    <source>
        <dbReference type="SAM" id="MobiDB-lite"/>
    </source>
</evidence>
<name>A0A1Y1IBJ0_KLENI</name>
<feature type="region of interest" description="Disordered" evidence="1">
    <location>
        <begin position="493"/>
        <end position="541"/>
    </location>
</feature>
<sequence>MDRHVHIRCSFNPDHWVPPDSKHYSRFRNITRAALGLERLTVNSHGLFEALRDAFGAKQTDMDKYLNQKVSVIRDLFPKQLASTSPYLSDFDTKTYFNQFQVDPAQLKRAMLKVAGEGGPEVVINGDEFLSRLLQVVELDAERLDHVAYNFIIDLFAKASKGTKTDTIFQIEEDAGMLSVFGDGEWTALDDEFPRGVTWAFLKDPERCQLPTLEPPPLPPFQPEAPPPPPELPPQPRVPPVRLRPPQPQPSSVDKPITRTSPRRTSRPSDSDSDSDSNEEDSDESDDDGPQGGAHGERGKQGASEDVEAAGESGEQSDEGSESEGGGADNGGSESSSGGRPVTPSTPPTPACNEQIVRNVLAPRNLKLEELEDQDKLYRKKNFTKRDAMLATRDLARAVLGGRVAVNAVNGGAEAGVGRAPQREADAGGSATVTSILGVVTAQQATLLKIIDKQQEDAREERAGLVTTMMTNVRAMSQKQTDGMQAFARSLMQSTARHPAFRIEEQPARSTDSSRSDKKRKDPGSRFEEIGKRKTSSRQSR</sequence>
<evidence type="ECO:0000313" key="2">
    <source>
        <dbReference type="EMBL" id="GAQ87933.1"/>
    </source>
</evidence>
<keyword evidence="3" id="KW-1185">Reference proteome</keyword>
<dbReference type="EMBL" id="DF237338">
    <property type="protein sequence ID" value="GAQ87933.1"/>
    <property type="molecule type" value="Genomic_DNA"/>
</dbReference>
<dbReference type="Proteomes" id="UP000054558">
    <property type="component" value="Unassembled WGS sequence"/>
</dbReference>
<protein>
    <submittedName>
        <fullName evidence="2">Uncharacterized protein</fullName>
    </submittedName>
</protein>
<feature type="compositionally biased region" description="Basic and acidic residues" evidence="1">
    <location>
        <begin position="501"/>
        <end position="532"/>
    </location>
</feature>
<organism evidence="2 3">
    <name type="scientific">Klebsormidium nitens</name>
    <name type="common">Green alga</name>
    <name type="synonym">Ulothrix nitens</name>
    <dbReference type="NCBI Taxonomy" id="105231"/>
    <lineage>
        <taxon>Eukaryota</taxon>
        <taxon>Viridiplantae</taxon>
        <taxon>Streptophyta</taxon>
        <taxon>Klebsormidiophyceae</taxon>
        <taxon>Klebsormidiales</taxon>
        <taxon>Klebsormidiaceae</taxon>
        <taxon>Klebsormidium</taxon>
    </lineage>
</organism>
<reference evidence="2 3" key="1">
    <citation type="journal article" date="2014" name="Nat. Commun.">
        <title>Klebsormidium flaccidum genome reveals primary factors for plant terrestrial adaptation.</title>
        <authorList>
            <person name="Hori K."/>
            <person name="Maruyama F."/>
            <person name="Fujisawa T."/>
            <person name="Togashi T."/>
            <person name="Yamamoto N."/>
            <person name="Seo M."/>
            <person name="Sato S."/>
            <person name="Yamada T."/>
            <person name="Mori H."/>
            <person name="Tajima N."/>
            <person name="Moriyama T."/>
            <person name="Ikeuchi M."/>
            <person name="Watanabe M."/>
            <person name="Wada H."/>
            <person name="Kobayashi K."/>
            <person name="Saito M."/>
            <person name="Masuda T."/>
            <person name="Sasaki-Sekimoto Y."/>
            <person name="Mashiguchi K."/>
            <person name="Awai K."/>
            <person name="Shimojima M."/>
            <person name="Masuda S."/>
            <person name="Iwai M."/>
            <person name="Nobusawa T."/>
            <person name="Narise T."/>
            <person name="Kondo S."/>
            <person name="Saito H."/>
            <person name="Sato R."/>
            <person name="Murakawa M."/>
            <person name="Ihara Y."/>
            <person name="Oshima-Yamada Y."/>
            <person name="Ohtaka K."/>
            <person name="Satoh M."/>
            <person name="Sonobe K."/>
            <person name="Ishii M."/>
            <person name="Ohtani R."/>
            <person name="Kanamori-Sato M."/>
            <person name="Honoki R."/>
            <person name="Miyazaki D."/>
            <person name="Mochizuki H."/>
            <person name="Umetsu J."/>
            <person name="Higashi K."/>
            <person name="Shibata D."/>
            <person name="Kamiya Y."/>
            <person name="Sato N."/>
            <person name="Nakamura Y."/>
            <person name="Tabata S."/>
            <person name="Ida S."/>
            <person name="Kurokawa K."/>
            <person name="Ohta H."/>
        </authorList>
    </citation>
    <scope>NUCLEOTIDE SEQUENCE [LARGE SCALE GENOMIC DNA]</scope>
    <source>
        <strain evidence="2 3">NIES-2285</strain>
    </source>
</reference>
<evidence type="ECO:0000313" key="3">
    <source>
        <dbReference type="Proteomes" id="UP000054558"/>
    </source>
</evidence>
<feature type="region of interest" description="Disordered" evidence="1">
    <location>
        <begin position="208"/>
        <end position="353"/>
    </location>
</feature>
<gene>
    <name evidence="2" type="ORF">KFL_003890040</name>
</gene>
<feature type="compositionally biased region" description="Acidic residues" evidence="1">
    <location>
        <begin position="271"/>
        <end position="289"/>
    </location>
</feature>